<sequence>MKKVTSVMAAAALALTFGFASCESKTAQNVENTAESAADEVEAEADSAFTPTDTITVKEEPVKDGVADKVENQ</sequence>
<evidence type="ECO:0008006" key="5">
    <source>
        <dbReference type="Google" id="ProtNLM"/>
    </source>
</evidence>
<dbReference type="RefSeq" id="WP_048922349.1">
    <property type="nucleotide sequence ID" value="NZ_CP010777.1"/>
</dbReference>
<feature type="chain" id="PRO_5005212155" description="Lipoprotein" evidence="2">
    <location>
        <begin position="21"/>
        <end position="73"/>
    </location>
</feature>
<proteinExistence type="predicted"/>
<feature type="region of interest" description="Disordered" evidence="1">
    <location>
        <begin position="31"/>
        <end position="73"/>
    </location>
</feature>
<gene>
    <name evidence="3" type="ORF">TH63_19025</name>
</gene>
<dbReference type="PROSITE" id="PS51257">
    <property type="entry name" value="PROKAR_LIPOPROTEIN"/>
    <property type="match status" value="1"/>
</dbReference>
<dbReference type="EMBL" id="CP010777">
    <property type="protein sequence ID" value="AKQ47257.1"/>
    <property type="molecule type" value="Genomic_DNA"/>
</dbReference>
<feature type="signal peptide" evidence="2">
    <location>
        <begin position="1"/>
        <end position="20"/>
    </location>
</feature>
<dbReference type="KEGG" id="ruf:TH63_19025"/>
<organism evidence="3 4">
    <name type="scientific">Rufibacter radiotolerans</name>
    <dbReference type="NCBI Taxonomy" id="1379910"/>
    <lineage>
        <taxon>Bacteria</taxon>
        <taxon>Pseudomonadati</taxon>
        <taxon>Bacteroidota</taxon>
        <taxon>Cytophagia</taxon>
        <taxon>Cytophagales</taxon>
        <taxon>Hymenobacteraceae</taxon>
        <taxon>Rufibacter</taxon>
    </lineage>
</organism>
<evidence type="ECO:0000313" key="4">
    <source>
        <dbReference type="Proteomes" id="UP000036458"/>
    </source>
</evidence>
<evidence type="ECO:0000256" key="2">
    <source>
        <dbReference type="SAM" id="SignalP"/>
    </source>
</evidence>
<dbReference type="AlphaFoldDB" id="A0A0H4VTI4"/>
<accession>A0A0H4VTI4</accession>
<dbReference type="STRING" id="1379910.TH63_19025"/>
<name>A0A0H4VTI4_9BACT</name>
<keyword evidence="4" id="KW-1185">Reference proteome</keyword>
<reference evidence="3 4" key="1">
    <citation type="submission" date="2015-01" db="EMBL/GenBank/DDBJ databases">
        <title>Rufibacter sp./DG31D/ whole genome sequencing.</title>
        <authorList>
            <person name="Kim M.K."/>
            <person name="Srinivasan S."/>
            <person name="Lee J.-J."/>
        </authorList>
    </citation>
    <scope>NUCLEOTIDE SEQUENCE [LARGE SCALE GENOMIC DNA]</scope>
    <source>
        <strain evidence="3 4">DG31D</strain>
    </source>
</reference>
<evidence type="ECO:0000313" key="3">
    <source>
        <dbReference type="EMBL" id="AKQ47257.1"/>
    </source>
</evidence>
<keyword evidence="2" id="KW-0732">Signal</keyword>
<dbReference type="Proteomes" id="UP000036458">
    <property type="component" value="Chromosome"/>
</dbReference>
<dbReference type="PATRIC" id="fig|1379910.4.peg.4145"/>
<evidence type="ECO:0000256" key="1">
    <source>
        <dbReference type="SAM" id="MobiDB-lite"/>
    </source>
</evidence>
<feature type="compositionally biased region" description="Basic and acidic residues" evidence="1">
    <location>
        <begin position="56"/>
        <end position="73"/>
    </location>
</feature>
<protein>
    <recommendedName>
        <fullName evidence="5">Lipoprotein</fullName>
    </recommendedName>
</protein>